<dbReference type="AlphaFoldDB" id="A0A7Y9W0V9"/>
<sequence length="278" mass="30411">MSRQQGKPMQRVHLSQLSVMMVAVQTGFAQAQDSAELAKAALNPVAAMYSLPVQYNWDQKMGPTGEGMHSVTNIQPVLPFTLNEDWNLISRTILPVIDQHGLAPNGAADKSGVGDITQSFFFSPRKPTDSGWILGAGPALLIPTGSDDLLSNKQWGLGPTAVALKQSNGWTHGILANHIWGLDGSPPDDKEKVNQTFLQPFLSYTTKTLTTYGINTESTYDWQAREWSVPINLNVTQLLKIGGHPLTIQAGPRYWLDRSGDGPQGWGFRAAVTFLFPR</sequence>
<reference evidence="2 3" key="1">
    <citation type="submission" date="2020-07" db="EMBL/GenBank/DDBJ databases">
        <title>Exploring microbial biodiversity for novel pathways involved in the catabolism of aromatic compounds derived from lignin.</title>
        <authorList>
            <person name="Elkins J."/>
        </authorList>
    </citation>
    <scope>NUCLEOTIDE SEQUENCE [LARGE SCALE GENOMIC DNA]</scope>
    <source>
        <strain evidence="2 3">VanB</strain>
    </source>
</reference>
<evidence type="ECO:0000313" key="3">
    <source>
        <dbReference type="Proteomes" id="UP000553035"/>
    </source>
</evidence>
<feature type="signal peptide" evidence="1">
    <location>
        <begin position="1"/>
        <end position="31"/>
    </location>
</feature>
<proteinExistence type="predicted"/>
<evidence type="ECO:0000256" key="1">
    <source>
        <dbReference type="SAM" id="SignalP"/>
    </source>
</evidence>
<dbReference type="Proteomes" id="UP000553035">
    <property type="component" value="Unassembled WGS sequence"/>
</dbReference>
<feature type="chain" id="PRO_5030905902" description="Transporter" evidence="1">
    <location>
        <begin position="32"/>
        <end position="278"/>
    </location>
</feature>
<organism evidence="2 3">
    <name type="scientific">Pseudomonas moraviensis</name>
    <dbReference type="NCBI Taxonomy" id="321662"/>
    <lineage>
        <taxon>Bacteria</taxon>
        <taxon>Pseudomonadati</taxon>
        <taxon>Pseudomonadota</taxon>
        <taxon>Gammaproteobacteria</taxon>
        <taxon>Pseudomonadales</taxon>
        <taxon>Pseudomonadaceae</taxon>
        <taxon>Pseudomonas</taxon>
    </lineage>
</organism>
<name>A0A7Y9W0V9_9PSED</name>
<accession>A0A7Y9W0V9</accession>
<comment type="caution">
    <text evidence="2">The sequence shown here is derived from an EMBL/GenBank/DDBJ whole genome shotgun (WGS) entry which is preliminary data.</text>
</comment>
<evidence type="ECO:0000313" key="2">
    <source>
        <dbReference type="EMBL" id="NYH12204.1"/>
    </source>
</evidence>
<keyword evidence="1" id="KW-0732">Signal</keyword>
<gene>
    <name evidence="2" type="ORF">GGI52_005247</name>
</gene>
<dbReference type="EMBL" id="JACCAT010000001">
    <property type="protein sequence ID" value="NYH12204.1"/>
    <property type="molecule type" value="Genomic_DNA"/>
</dbReference>
<protein>
    <recommendedName>
        <fullName evidence="4">Transporter</fullName>
    </recommendedName>
</protein>
<evidence type="ECO:0008006" key="4">
    <source>
        <dbReference type="Google" id="ProtNLM"/>
    </source>
</evidence>